<accession>A0ABQ7TBX6</accession>
<dbReference type="Proteomes" id="UP000826234">
    <property type="component" value="Unassembled WGS sequence"/>
</dbReference>
<evidence type="ECO:0000256" key="1">
    <source>
        <dbReference type="SAM" id="MobiDB-lite"/>
    </source>
</evidence>
<keyword evidence="3" id="KW-1185">Reference proteome</keyword>
<evidence type="ECO:0000313" key="3">
    <source>
        <dbReference type="Proteomes" id="UP000826234"/>
    </source>
</evidence>
<reference evidence="2 3" key="1">
    <citation type="journal article" date="2022" name="Gigascience">
        <title>A chromosome-level genome assembly and annotation of the desert horned lizard, Phrynosoma platyrhinos, provides insight into chromosomal rearrangements among reptiles.</title>
        <authorList>
            <person name="Koochekian N."/>
            <person name="Ascanio A."/>
            <person name="Farleigh K."/>
            <person name="Card D.C."/>
            <person name="Schield D.R."/>
            <person name="Castoe T.A."/>
            <person name="Jezkova T."/>
        </authorList>
    </citation>
    <scope>NUCLEOTIDE SEQUENCE [LARGE SCALE GENOMIC DNA]</scope>
    <source>
        <strain evidence="2">NK-2021</strain>
    </source>
</reference>
<evidence type="ECO:0000313" key="2">
    <source>
        <dbReference type="EMBL" id="KAH0626931.1"/>
    </source>
</evidence>
<feature type="region of interest" description="Disordered" evidence="1">
    <location>
        <begin position="1"/>
        <end position="119"/>
    </location>
</feature>
<protein>
    <submittedName>
        <fullName evidence="2">Uncharacterized protein</fullName>
    </submittedName>
</protein>
<dbReference type="EMBL" id="JAIPUX010000521">
    <property type="protein sequence ID" value="KAH0626931.1"/>
    <property type="molecule type" value="Genomic_DNA"/>
</dbReference>
<gene>
    <name evidence="2" type="ORF">JD844_002234</name>
</gene>
<organism evidence="2 3">
    <name type="scientific">Phrynosoma platyrhinos</name>
    <name type="common">Desert horned lizard</name>
    <dbReference type="NCBI Taxonomy" id="52577"/>
    <lineage>
        <taxon>Eukaryota</taxon>
        <taxon>Metazoa</taxon>
        <taxon>Chordata</taxon>
        <taxon>Craniata</taxon>
        <taxon>Vertebrata</taxon>
        <taxon>Euteleostomi</taxon>
        <taxon>Lepidosauria</taxon>
        <taxon>Squamata</taxon>
        <taxon>Bifurcata</taxon>
        <taxon>Unidentata</taxon>
        <taxon>Episquamata</taxon>
        <taxon>Toxicofera</taxon>
        <taxon>Iguania</taxon>
        <taxon>Phrynosomatidae</taxon>
        <taxon>Phrynosomatinae</taxon>
        <taxon>Phrynosoma</taxon>
    </lineage>
</organism>
<sequence>MSMRLPGNQEEPQLRQEGEESIRLMSGRIVKHARPHREGKSGSKALPPQQEVRPTSRNGGIPGKVSHSYARPPTTNRQLGKAGRSDLEKTVPQSSSTKRPGSANSSPPSSNNPANPRKPNVTYNLYINVCDDKWKHFDPGLMKESSWEENVMCSGLAKACTVFRNIKSGRIHVSKLRPALHTLEVLVTSDEMYQTLKSITVDGM</sequence>
<comment type="caution">
    <text evidence="2">The sequence shown here is derived from an EMBL/GenBank/DDBJ whole genome shotgun (WGS) entry which is preliminary data.</text>
</comment>
<name>A0ABQ7TBX6_PHRPL</name>
<feature type="compositionally biased region" description="Basic and acidic residues" evidence="1">
    <location>
        <begin position="12"/>
        <end position="22"/>
    </location>
</feature>
<feature type="compositionally biased region" description="Low complexity" evidence="1">
    <location>
        <begin position="102"/>
        <end position="119"/>
    </location>
</feature>
<proteinExistence type="predicted"/>